<sequence length="267" mass="30264">MFLEIVSTFFISLGLQLASLLGVFLLFGFLLSHIQAFTHRMYVRSVGWKGILWTAWMGTPIHELGHVFFAKIFRHTINEVYLFRPNPATGNLGHVDHSYRTHSWYQRIGNFFIGAAPLIWGSAVLVAMLYFLLPNGREVFAPLVRELAGGRDFFSSLGESLANLFSGENIRTWNFWVFLYVSFCVASHMAPSRADQSGMWRGLFWIVALLLILNLVAVAARADITGYVLALSRSLKFLVGIFAYALLISILHFIMAAIVLSPWRRRL</sequence>
<proteinExistence type="predicted"/>
<dbReference type="Proteomes" id="UP000033870">
    <property type="component" value="Unassembled WGS sequence"/>
</dbReference>
<feature type="transmembrane region" description="Helical" evidence="1">
    <location>
        <begin position="108"/>
        <end position="133"/>
    </location>
</feature>
<keyword evidence="1" id="KW-1133">Transmembrane helix</keyword>
<dbReference type="EMBL" id="LCRX01000015">
    <property type="protein sequence ID" value="KKW41595.1"/>
    <property type="molecule type" value="Genomic_DNA"/>
</dbReference>
<dbReference type="AlphaFoldDB" id="A0A0G1YEJ1"/>
<accession>A0A0G1YEJ1</accession>
<reference evidence="2 3" key="1">
    <citation type="journal article" date="2015" name="Nature">
        <title>rRNA introns, odd ribosomes, and small enigmatic genomes across a large radiation of phyla.</title>
        <authorList>
            <person name="Brown C.T."/>
            <person name="Hug L.A."/>
            <person name="Thomas B.C."/>
            <person name="Sharon I."/>
            <person name="Castelle C.J."/>
            <person name="Singh A."/>
            <person name="Wilkins M.J."/>
            <person name="Williams K.H."/>
            <person name="Banfield J.F."/>
        </authorList>
    </citation>
    <scope>NUCLEOTIDE SEQUENCE [LARGE SCALE GENOMIC DNA]</scope>
</reference>
<protein>
    <submittedName>
        <fullName evidence="2">Uncharacterized protein</fullName>
    </submittedName>
</protein>
<name>A0A0G1YEJ1_9BACT</name>
<gene>
    <name evidence="2" type="ORF">UY92_C0015G0007</name>
</gene>
<feature type="transmembrane region" description="Helical" evidence="1">
    <location>
        <begin position="241"/>
        <end position="263"/>
    </location>
</feature>
<keyword evidence="1" id="KW-0812">Transmembrane</keyword>
<keyword evidence="1" id="KW-0472">Membrane</keyword>
<comment type="caution">
    <text evidence="2">The sequence shown here is derived from an EMBL/GenBank/DDBJ whole genome shotgun (WGS) entry which is preliminary data.</text>
</comment>
<feature type="transmembrane region" description="Helical" evidence="1">
    <location>
        <begin position="202"/>
        <end position="221"/>
    </location>
</feature>
<feature type="transmembrane region" description="Helical" evidence="1">
    <location>
        <begin position="173"/>
        <end position="190"/>
    </location>
</feature>
<organism evidence="2 3">
    <name type="scientific">Candidatus Magasanikbacteria bacterium GW2011_GWA2_56_11</name>
    <dbReference type="NCBI Taxonomy" id="1619044"/>
    <lineage>
        <taxon>Bacteria</taxon>
        <taxon>Candidatus Magasanikiibacteriota</taxon>
    </lineage>
</organism>
<evidence type="ECO:0000256" key="1">
    <source>
        <dbReference type="SAM" id="Phobius"/>
    </source>
</evidence>
<feature type="transmembrane region" description="Helical" evidence="1">
    <location>
        <begin position="6"/>
        <end position="31"/>
    </location>
</feature>
<evidence type="ECO:0000313" key="3">
    <source>
        <dbReference type="Proteomes" id="UP000033870"/>
    </source>
</evidence>
<evidence type="ECO:0000313" key="2">
    <source>
        <dbReference type="EMBL" id="KKW41595.1"/>
    </source>
</evidence>